<dbReference type="EMBL" id="JBHUMR010000021">
    <property type="protein sequence ID" value="MFD2618558.1"/>
    <property type="molecule type" value="Genomic_DNA"/>
</dbReference>
<feature type="region of interest" description="Disordered" evidence="1">
    <location>
        <begin position="1"/>
        <end position="28"/>
    </location>
</feature>
<accession>A0ABW5PUG2</accession>
<keyword evidence="3" id="KW-1185">Reference proteome</keyword>
<protein>
    <submittedName>
        <fullName evidence="2">Uncharacterized protein</fullName>
    </submittedName>
</protein>
<dbReference type="RefSeq" id="WP_181406515.1">
    <property type="nucleotide sequence ID" value="NZ_JBHUMR010000021.1"/>
</dbReference>
<organism evidence="2 3">
    <name type="scientific">Terrilactibacillus laevilacticus</name>
    <dbReference type="NCBI Taxonomy" id="1380157"/>
    <lineage>
        <taxon>Bacteria</taxon>
        <taxon>Bacillati</taxon>
        <taxon>Bacillota</taxon>
        <taxon>Bacilli</taxon>
        <taxon>Bacillales</taxon>
        <taxon>Bacillaceae</taxon>
        <taxon>Terrilactibacillus</taxon>
    </lineage>
</organism>
<gene>
    <name evidence="2" type="ORF">ACFSTF_14790</name>
</gene>
<evidence type="ECO:0000313" key="3">
    <source>
        <dbReference type="Proteomes" id="UP001597458"/>
    </source>
</evidence>
<evidence type="ECO:0000256" key="1">
    <source>
        <dbReference type="SAM" id="MobiDB-lite"/>
    </source>
</evidence>
<reference evidence="3" key="1">
    <citation type="journal article" date="2019" name="Int. J. Syst. Evol. Microbiol.">
        <title>The Global Catalogue of Microorganisms (GCM) 10K type strain sequencing project: providing services to taxonomists for standard genome sequencing and annotation.</title>
        <authorList>
            <consortium name="The Broad Institute Genomics Platform"/>
            <consortium name="The Broad Institute Genome Sequencing Center for Infectious Disease"/>
            <person name="Wu L."/>
            <person name="Ma J."/>
        </authorList>
    </citation>
    <scope>NUCLEOTIDE SEQUENCE [LARGE SCALE GENOMIC DNA]</scope>
    <source>
        <strain evidence="3">TISTR 2241</strain>
    </source>
</reference>
<comment type="caution">
    <text evidence="2">The sequence shown here is derived from an EMBL/GenBank/DDBJ whole genome shotgun (WGS) entry which is preliminary data.</text>
</comment>
<proteinExistence type="predicted"/>
<sequence length="49" mass="5556">MKDKKMNQPTIAEGMDTEDELKKPATKREIKKGDYTKVTTVSLDENDPS</sequence>
<evidence type="ECO:0000313" key="2">
    <source>
        <dbReference type="EMBL" id="MFD2618558.1"/>
    </source>
</evidence>
<name>A0ABW5PUG2_9BACI</name>
<dbReference type="Proteomes" id="UP001597458">
    <property type="component" value="Unassembled WGS sequence"/>
</dbReference>